<feature type="compositionally biased region" description="Polar residues" evidence="1">
    <location>
        <begin position="291"/>
        <end position="318"/>
    </location>
</feature>
<feature type="region of interest" description="Disordered" evidence="1">
    <location>
        <begin position="681"/>
        <end position="722"/>
    </location>
</feature>
<feature type="compositionally biased region" description="Polar residues" evidence="1">
    <location>
        <begin position="689"/>
        <end position="709"/>
    </location>
</feature>
<dbReference type="EMBL" id="JBEAFC010000010">
    <property type="protein sequence ID" value="KAL1539026.1"/>
    <property type="molecule type" value="Genomic_DNA"/>
</dbReference>
<evidence type="ECO:0000256" key="1">
    <source>
        <dbReference type="SAM" id="MobiDB-lite"/>
    </source>
</evidence>
<dbReference type="AlphaFoldDB" id="A0ABD1G4J1"/>
<feature type="region of interest" description="Disordered" evidence="1">
    <location>
        <begin position="287"/>
        <end position="318"/>
    </location>
</feature>
<dbReference type="InterPro" id="IPR001715">
    <property type="entry name" value="CH_dom"/>
</dbReference>
<sequence length="722" mass="80008">MIESSPSSSAESSFRELDEVFLQTQTRIWLGELLNTRLDEDLALPDLLQDGEILFQVSRVVWDFLMTKCMELRHLKHKYGPFASKKSSGRYRPYSNVDFFLKVCKILGLNGIDLFSPSDVVEKRNIRKVCICIRALSKKARSKQLSVPDFDMVTYSVTMSTDMVGVLRRSLESPQCTFSSSSSYGSLKGSKTKLKKTNLFSADIRDGDSSSSDESDEAESRYMGENSFSSPSNFDNADGVNSDLEDSHENGYISGQYRTKDFVESDGKCKPDSDIDEDISCYSVSKKISHDGSSNVNGEERQTYNNGNADDSNVNLTPENDDPYMGDSSCIEMGQNNYIANYLAFSDLMVHANDGSNSVVCDGENNMFDFFLNVEPQGATTGERSFHNGSQRVYSDDEEMEVSSTTSMTSVLGRLLNLEFDNQYDVDDLLSSNVNSSASKELEFRKLYKNAPVLSEPSKEGTFHSQLFDPQEAEFKRTTRLSSSVECCLPSQEEGELPILEHSKDGNAAGNIVHRNVIVANDDPERPLSEEDDDKQAAIILDTDENTVDHGGSICLEFSSKHILVEDIAFQGINIQDSPTQSVSGDINTYSSILQTNIHETVSASVQVEDTNTAQEDSSAQNNISPTDENGDQDKREMVESDSQPPSTKHKINPLLKTVVKGTAVAGVIFLLLHIRKTNANSAHERRQNPQTLKYNGSKPSSGKQQTRSVGKGVYPTEKLKL</sequence>
<feature type="domain" description="Calponin-homology (CH)" evidence="2">
    <location>
        <begin position="20"/>
        <end position="141"/>
    </location>
</feature>
<dbReference type="PROSITE" id="PS50021">
    <property type="entry name" value="CH"/>
    <property type="match status" value="1"/>
</dbReference>
<evidence type="ECO:0000313" key="3">
    <source>
        <dbReference type="EMBL" id="KAL1539026.1"/>
    </source>
</evidence>
<dbReference type="CDD" id="cd00014">
    <property type="entry name" value="CH_SF"/>
    <property type="match status" value="1"/>
</dbReference>
<keyword evidence="3" id="KW-0808">Transferase</keyword>
<comment type="caution">
    <text evidence="3">The sequence shown here is derived from an EMBL/GenBank/DDBJ whole genome shotgun (WGS) entry which is preliminary data.</text>
</comment>
<evidence type="ECO:0000259" key="2">
    <source>
        <dbReference type="PROSITE" id="PS50021"/>
    </source>
</evidence>
<dbReference type="PANTHER" id="PTHR46756:SF18">
    <property type="entry name" value="GAS2-LIKE PROTEIN PICKLED EGGS"/>
    <property type="match status" value="1"/>
</dbReference>
<dbReference type="SUPFAM" id="SSF47576">
    <property type="entry name" value="Calponin-homology domain, CH-domain"/>
    <property type="match status" value="1"/>
</dbReference>
<organism evidence="3 4">
    <name type="scientific">Salvia divinorum</name>
    <name type="common">Maria pastora</name>
    <name type="synonym">Diviner's sage</name>
    <dbReference type="NCBI Taxonomy" id="28513"/>
    <lineage>
        <taxon>Eukaryota</taxon>
        <taxon>Viridiplantae</taxon>
        <taxon>Streptophyta</taxon>
        <taxon>Embryophyta</taxon>
        <taxon>Tracheophyta</taxon>
        <taxon>Spermatophyta</taxon>
        <taxon>Magnoliopsida</taxon>
        <taxon>eudicotyledons</taxon>
        <taxon>Gunneridae</taxon>
        <taxon>Pentapetalae</taxon>
        <taxon>asterids</taxon>
        <taxon>lamiids</taxon>
        <taxon>Lamiales</taxon>
        <taxon>Lamiaceae</taxon>
        <taxon>Nepetoideae</taxon>
        <taxon>Mentheae</taxon>
        <taxon>Salviinae</taxon>
        <taxon>Salvia</taxon>
        <taxon>Salvia subgen. Calosphace</taxon>
    </lineage>
</organism>
<feature type="region of interest" description="Disordered" evidence="1">
    <location>
        <begin position="205"/>
        <end position="257"/>
    </location>
</feature>
<dbReference type="Gene3D" id="1.10.418.10">
    <property type="entry name" value="Calponin-like domain"/>
    <property type="match status" value="1"/>
</dbReference>
<dbReference type="PANTHER" id="PTHR46756">
    <property type="entry name" value="TRANSGELIN"/>
    <property type="match status" value="1"/>
</dbReference>
<name>A0ABD1G4J1_SALDI</name>
<keyword evidence="3" id="KW-0418">Kinase</keyword>
<protein>
    <submittedName>
        <fullName evidence="3">Mitogen-activated protein kinase kinase kinase</fullName>
        <ecNumber evidence="3">2.7.11.25</ecNumber>
    </submittedName>
</protein>
<gene>
    <name evidence="3" type="ORF">AAHA92_27701</name>
</gene>
<feature type="compositionally biased region" description="Polar residues" evidence="1">
    <location>
        <begin position="226"/>
        <end position="235"/>
    </location>
</feature>
<reference evidence="3 4" key="1">
    <citation type="submission" date="2024-06" db="EMBL/GenBank/DDBJ databases">
        <title>A chromosome level genome sequence of Diviner's sage (Salvia divinorum).</title>
        <authorList>
            <person name="Ford S.A."/>
            <person name="Ro D.-K."/>
            <person name="Ness R.W."/>
            <person name="Phillips M.A."/>
        </authorList>
    </citation>
    <scope>NUCLEOTIDE SEQUENCE [LARGE SCALE GENOMIC DNA]</scope>
    <source>
        <strain evidence="3">SAF-2024a</strain>
        <tissue evidence="3">Leaf</tissue>
    </source>
</reference>
<feature type="compositionally biased region" description="Polar residues" evidence="1">
    <location>
        <begin position="611"/>
        <end position="628"/>
    </location>
</feature>
<keyword evidence="4" id="KW-1185">Reference proteome</keyword>
<feature type="region of interest" description="Disordered" evidence="1">
    <location>
        <begin position="611"/>
        <end position="651"/>
    </location>
</feature>
<dbReference type="InterPro" id="IPR036872">
    <property type="entry name" value="CH_dom_sf"/>
</dbReference>
<dbReference type="EC" id="2.7.11.25" evidence="3"/>
<dbReference type="Proteomes" id="UP001567538">
    <property type="component" value="Unassembled WGS sequence"/>
</dbReference>
<accession>A0ABD1G4J1</accession>
<dbReference type="GO" id="GO:0004709">
    <property type="term" value="F:MAP kinase kinase kinase activity"/>
    <property type="evidence" value="ECO:0007669"/>
    <property type="project" value="UniProtKB-EC"/>
</dbReference>
<evidence type="ECO:0000313" key="4">
    <source>
        <dbReference type="Proteomes" id="UP001567538"/>
    </source>
</evidence>
<proteinExistence type="predicted"/>